<reference evidence="1" key="2">
    <citation type="submission" date="2023-06" db="EMBL/GenBank/DDBJ databases">
        <authorList>
            <person name="Swenson N.G."/>
            <person name="Wegrzyn J.L."/>
            <person name="Mcevoy S.L."/>
        </authorList>
    </citation>
    <scope>NUCLEOTIDE SEQUENCE</scope>
    <source>
        <strain evidence="1">NS2018</strain>
        <tissue evidence="1">Leaf</tissue>
    </source>
</reference>
<keyword evidence="2" id="KW-1185">Reference proteome</keyword>
<proteinExistence type="predicted"/>
<reference evidence="1" key="1">
    <citation type="journal article" date="2022" name="Plant J.">
        <title>Strategies of tolerance reflected in two North American maple genomes.</title>
        <authorList>
            <person name="McEvoy S.L."/>
            <person name="Sezen U.U."/>
            <person name="Trouern-Trend A."/>
            <person name="McMahon S.M."/>
            <person name="Schaberg P.G."/>
            <person name="Yang J."/>
            <person name="Wegrzyn J.L."/>
            <person name="Swenson N.G."/>
        </authorList>
    </citation>
    <scope>NUCLEOTIDE SEQUENCE</scope>
    <source>
        <strain evidence="1">NS2018</strain>
    </source>
</reference>
<dbReference type="EMBL" id="JAUESC010000381">
    <property type="protein sequence ID" value="KAK0590757.1"/>
    <property type="molecule type" value="Genomic_DNA"/>
</dbReference>
<evidence type="ECO:0000313" key="1">
    <source>
        <dbReference type="EMBL" id="KAK0590757.1"/>
    </source>
</evidence>
<dbReference type="Proteomes" id="UP001168877">
    <property type="component" value="Unassembled WGS sequence"/>
</dbReference>
<organism evidence="1 2">
    <name type="scientific">Acer saccharum</name>
    <name type="common">Sugar maple</name>
    <dbReference type="NCBI Taxonomy" id="4024"/>
    <lineage>
        <taxon>Eukaryota</taxon>
        <taxon>Viridiplantae</taxon>
        <taxon>Streptophyta</taxon>
        <taxon>Embryophyta</taxon>
        <taxon>Tracheophyta</taxon>
        <taxon>Spermatophyta</taxon>
        <taxon>Magnoliopsida</taxon>
        <taxon>eudicotyledons</taxon>
        <taxon>Gunneridae</taxon>
        <taxon>Pentapetalae</taxon>
        <taxon>rosids</taxon>
        <taxon>malvids</taxon>
        <taxon>Sapindales</taxon>
        <taxon>Sapindaceae</taxon>
        <taxon>Hippocastanoideae</taxon>
        <taxon>Acereae</taxon>
        <taxon>Acer</taxon>
    </lineage>
</organism>
<name>A0AA39VS91_ACESA</name>
<dbReference type="AlphaFoldDB" id="A0AA39VS91"/>
<evidence type="ECO:0000313" key="2">
    <source>
        <dbReference type="Proteomes" id="UP001168877"/>
    </source>
</evidence>
<comment type="caution">
    <text evidence="1">The sequence shown here is derived from an EMBL/GenBank/DDBJ whole genome shotgun (WGS) entry which is preliminary data.</text>
</comment>
<protein>
    <submittedName>
        <fullName evidence="1">Uncharacterized protein</fullName>
    </submittedName>
</protein>
<accession>A0AA39VS91</accession>
<sequence>MMTMIMKKSGGGWWMKVEEGIGVSQFKGLVELGIINQVFSLSRVNISSFNSLLLDFHALHSRRHRSISNSSPENL</sequence>
<gene>
    <name evidence="1" type="ORF">LWI29_031279</name>
</gene>